<dbReference type="GO" id="GO:0044773">
    <property type="term" value="P:mitotic DNA damage checkpoint signaling"/>
    <property type="evidence" value="ECO:0007669"/>
    <property type="project" value="TreeGrafter"/>
</dbReference>
<dbReference type="InterPro" id="IPR040050">
    <property type="entry name" value="ZNF830-like"/>
</dbReference>
<dbReference type="GO" id="GO:0005681">
    <property type="term" value="C:spliceosomal complex"/>
    <property type="evidence" value="ECO:0007669"/>
    <property type="project" value="InterPro"/>
</dbReference>
<keyword evidence="10" id="KW-1185">Reference proteome</keyword>
<reference evidence="8" key="2">
    <citation type="submission" date="2010-07" db="EMBL/GenBank/DDBJ databases">
        <authorList>
            <consortium name="The Broad Institute Genome Sequencing Platform"/>
            <consortium name="Broad Institute Genome Sequencing Center for Infectious Disease"/>
            <person name="Ma L.-J."/>
            <person name="Dead R."/>
            <person name="Young S."/>
            <person name="Zeng Q."/>
            <person name="Koehrsen M."/>
            <person name="Alvarado L."/>
            <person name="Berlin A."/>
            <person name="Chapman S.B."/>
            <person name="Chen Z."/>
            <person name="Freedman E."/>
            <person name="Gellesch M."/>
            <person name="Goldberg J."/>
            <person name="Griggs A."/>
            <person name="Gujja S."/>
            <person name="Heilman E.R."/>
            <person name="Heiman D."/>
            <person name="Hepburn T."/>
            <person name="Howarth C."/>
            <person name="Jen D."/>
            <person name="Larson L."/>
            <person name="Mehta T."/>
            <person name="Neiman D."/>
            <person name="Pearson M."/>
            <person name="Roberts A."/>
            <person name="Saif S."/>
            <person name="Shea T."/>
            <person name="Shenoy N."/>
            <person name="Sisk P."/>
            <person name="Stolte C."/>
            <person name="Sykes S."/>
            <person name="Walk T."/>
            <person name="White J."/>
            <person name="Yandava C."/>
            <person name="Haas B."/>
            <person name="Nusbaum C."/>
            <person name="Birren B."/>
        </authorList>
    </citation>
    <scope>NUCLEOTIDE SEQUENCE</scope>
    <source>
        <strain evidence="8">R3-111a-1</strain>
    </source>
</reference>
<keyword evidence="4" id="KW-0862">Zinc</keyword>
<proteinExistence type="predicted"/>
<accession>J3P5Y2</accession>
<dbReference type="VEuPathDB" id="FungiDB:GGTG_08922"/>
<evidence type="ECO:0000313" key="9">
    <source>
        <dbReference type="EnsemblFungi" id="EJT75084"/>
    </source>
</evidence>
<feature type="region of interest" description="Disordered" evidence="7">
    <location>
        <begin position="44"/>
        <end position="153"/>
    </location>
</feature>
<evidence type="ECO:0000256" key="3">
    <source>
        <dbReference type="ARBA" id="ARBA00022771"/>
    </source>
</evidence>
<organism evidence="8">
    <name type="scientific">Gaeumannomyces tritici (strain R3-111a-1)</name>
    <name type="common">Wheat and barley take-all root rot fungus</name>
    <name type="synonym">Gaeumannomyces graminis var. tritici</name>
    <dbReference type="NCBI Taxonomy" id="644352"/>
    <lineage>
        <taxon>Eukaryota</taxon>
        <taxon>Fungi</taxon>
        <taxon>Dikarya</taxon>
        <taxon>Ascomycota</taxon>
        <taxon>Pezizomycotina</taxon>
        <taxon>Sordariomycetes</taxon>
        <taxon>Sordariomycetidae</taxon>
        <taxon>Magnaporthales</taxon>
        <taxon>Magnaporthaceae</taxon>
        <taxon>Gaeumannomyces</taxon>
    </lineage>
</organism>
<evidence type="ECO:0000256" key="7">
    <source>
        <dbReference type="SAM" id="MobiDB-lite"/>
    </source>
</evidence>
<protein>
    <recommendedName>
        <fullName evidence="11">Coiled-coil domain-containing protein 16</fullName>
    </recommendedName>
</protein>
<reference evidence="10" key="1">
    <citation type="submission" date="2010-07" db="EMBL/GenBank/DDBJ databases">
        <title>The genome sequence of Gaeumannomyces graminis var. tritici strain R3-111a-1.</title>
        <authorList>
            <consortium name="The Broad Institute Genome Sequencing Platform"/>
            <person name="Ma L.-J."/>
            <person name="Dead R."/>
            <person name="Young S."/>
            <person name="Zeng Q."/>
            <person name="Koehrsen M."/>
            <person name="Alvarado L."/>
            <person name="Berlin A."/>
            <person name="Chapman S.B."/>
            <person name="Chen Z."/>
            <person name="Freedman E."/>
            <person name="Gellesch M."/>
            <person name="Goldberg J."/>
            <person name="Griggs A."/>
            <person name="Gujja S."/>
            <person name="Heilman E.R."/>
            <person name="Heiman D."/>
            <person name="Hepburn T."/>
            <person name="Howarth C."/>
            <person name="Jen D."/>
            <person name="Larson L."/>
            <person name="Mehta T."/>
            <person name="Neiman D."/>
            <person name="Pearson M."/>
            <person name="Roberts A."/>
            <person name="Saif S."/>
            <person name="Shea T."/>
            <person name="Shenoy N."/>
            <person name="Sisk P."/>
            <person name="Stolte C."/>
            <person name="Sykes S."/>
            <person name="Walk T."/>
            <person name="White J."/>
            <person name="Yandava C."/>
            <person name="Haas B."/>
            <person name="Nusbaum C."/>
            <person name="Birren B."/>
        </authorList>
    </citation>
    <scope>NUCLEOTIDE SEQUENCE [LARGE SCALE GENOMIC DNA]</scope>
    <source>
        <strain evidence="10">R3-111a-1</strain>
    </source>
</reference>
<dbReference type="EnsemblFungi" id="EJT75084">
    <property type="protein sequence ID" value="EJT75084"/>
    <property type="gene ID" value="GGTG_08922"/>
</dbReference>
<evidence type="ECO:0008006" key="11">
    <source>
        <dbReference type="Google" id="ProtNLM"/>
    </source>
</evidence>
<evidence type="ECO:0000313" key="8">
    <source>
        <dbReference type="EMBL" id="EJT75084.1"/>
    </source>
</evidence>
<dbReference type="RefSeq" id="XP_009225028.1">
    <property type="nucleotide sequence ID" value="XM_009226764.1"/>
</dbReference>
<dbReference type="GO" id="GO:0008270">
    <property type="term" value="F:zinc ion binding"/>
    <property type="evidence" value="ECO:0007669"/>
    <property type="project" value="UniProtKB-KW"/>
</dbReference>
<evidence type="ECO:0000256" key="2">
    <source>
        <dbReference type="ARBA" id="ARBA00022723"/>
    </source>
</evidence>
<dbReference type="eggNOG" id="ENOG502S9DW">
    <property type="taxonomic scope" value="Eukaryota"/>
</dbReference>
<dbReference type="GeneID" id="20349380"/>
<name>J3P5Y2_GAET3</name>
<dbReference type="OrthoDB" id="77607at2759"/>
<dbReference type="HOGENOM" id="CLU_041821_0_0_1"/>
<dbReference type="GO" id="GO:0033314">
    <property type="term" value="P:mitotic DNA replication checkpoint signaling"/>
    <property type="evidence" value="ECO:0007669"/>
    <property type="project" value="TreeGrafter"/>
</dbReference>
<evidence type="ECO:0000256" key="6">
    <source>
        <dbReference type="SAM" id="Coils"/>
    </source>
</evidence>
<reference evidence="9" key="5">
    <citation type="submission" date="2018-04" db="UniProtKB">
        <authorList>
            <consortium name="EnsemblFungi"/>
        </authorList>
    </citation>
    <scope>IDENTIFICATION</scope>
    <source>
        <strain evidence="9">R3-111a-1</strain>
    </source>
</reference>
<dbReference type="PANTHER" id="PTHR13278">
    <property type="entry name" value="ZINC FINGER PROTEIN 830"/>
    <property type="match status" value="1"/>
</dbReference>
<sequence length="277" mass="30863">MADVRSLLRQQRARRIDHPHAAYSDAGKLLCLVCHQPVKPESWDAHVGTSTHRHRAAAKEFEPPAEPAQGPKRKNDEPEDKDAKRRTAAVMPPNTPRRAPHTPPLRQSGTPGLGVELQIPSRPATPNAREGLGLRISPVERTTNKAPTAGFTADKVDEDEWAAFEAEVVNAPAPVIVAAPMTAEQVAEQVAAEQVAAGTKRRTAADLQMEDEREEATRALETEFEEMEELEARVRRLKERREALRVRTVVKVDKTSPKEASDDEDESEDDWDAFRFR</sequence>
<dbReference type="STRING" id="644352.J3P5Y2"/>
<gene>
    <name evidence="9" type="primary">20349380</name>
    <name evidence="8" type="ORF">GGTG_08922</name>
</gene>
<keyword evidence="2" id="KW-0479">Metal-binding</keyword>
<feature type="region of interest" description="Disordered" evidence="7">
    <location>
        <begin position="248"/>
        <end position="277"/>
    </location>
</feature>
<reference evidence="8" key="3">
    <citation type="submission" date="2010-09" db="EMBL/GenBank/DDBJ databases">
        <title>Annotation of Gaeumannomyces graminis var. tritici R3-111a-1.</title>
        <authorList>
            <consortium name="The Broad Institute Genome Sequencing Platform"/>
            <person name="Ma L.-J."/>
            <person name="Dead R."/>
            <person name="Young S.K."/>
            <person name="Zeng Q."/>
            <person name="Gargeya S."/>
            <person name="Fitzgerald M."/>
            <person name="Haas B."/>
            <person name="Abouelleil A."/>
            <person name="Alvarado L."/>
            <person name="Arachchi H.M."/>
            <person name="Berlin A."/>
            <person name="Brown A."/>
            <person name="Chapman S.B."/>
            <person name="Chen Z."/>
            <person name="Dunbar C."/>
            <person name="Freedman E."/>
            <person name="Gearin G."/>
            <person name="Gellesch M."/>
            <person name="Goldberg J."/>
            <person name="Griggs A."/>
            <person name="Gujja S."/>
            <person name="Heiman D."/>
            <person name="Howarth C."/>
            <person name="Larson L."/>
            <person name="Lui A."/>
            <person name="MacDonald P.J.P."/>
            <person name="Mehta T."/>
            <person name="Montmayeur A."/>
            <person name="Murphy C."/>
            <person name="Neiman D."/>
            <person name="Pearson M."/>
            <person name="Priest M."/>
            <person name="Roberts A."/>
            <person name="Saif S."/>
            <person name="Shea T."/>
            <person name="Shenoy N."/>
            <person name="Sisk P."/>
            <person name="Stolte C."/>
            <person name="Sykes S."/>
            <person name="Yandava C."/>
            <person name="Wortman J."/>
            <person name="Nusbaum C."/>
            <person name="Birren B."/>
        </authorList>
    </citation>
    <scope>NUCLEOTIDE SEQUENCE</scope>
    <source>
        <strain evidence="8">R3-111a-1</strain>
    </source>
</reference>
<feature type="compositionally biased region" description="Acidic residues" evidence="7">
    <location>
        <begin position="261"/>
        <end position="271"/>
    </location>
</feature>
<feature type="compositionally biased region" description="Basic and acidic residues" evidence="7">
    <location>
        <begin position="73"/>
        <end position="85"/>
    </location>
</feature>
<dbReference type="GO" id="GO:0033260">
    <property type="term" value="P:nuclear DNA replication"/>
    <property type="evidence" value="ECO:0007669"/>
    <property type="project" value="TreeGrafter"/>
</dbReference>
<evidence type="ECO:0000256" key="1">
    <source>
        <dbReference type="ARBA" id="ARBA00004123"/>
    </source>
</evidence>
<evidence type="ECO:0000256" key="4">
    <source>
        <dbReference type="ARBA" id="ARBA00022833"/>
    </source>
</evidence>
<dbReference type="PANTHER" id="PTHR13278:SF0">
    <property type="entry name" value="ZINC FINGER PROTEIN 830"/>
    <property type="match status" value="1"/>
</dbReference>
<dbReference type="EMBL" id="GL385398">
    <property type="protein sequence ID" value="EJT75084.1"/>
    <property type="molecule type" value="Genomic_DNA"/>
</dbReference>
<evidence type="ECO:0000313" key="10">
    <source>
        <dbReference type="Proteomes" id="UP000006039"/>
    </source>
</evidence>
<keyword evidence="3" id="KW-0863">Zinc-finger</keyword>
<dbReference type="Proteomes" id="UP000006039">
    <property type="component" value="Unassembled WGS sequence"/>
</dbReference>
<reference evidence="9" key="4">
    <citation type="journal article" date="2015" name="G3 (Bethesda)">
        <title>Genome sequences of three phytopathogenic species of the Magnaporthaceae family of fungi.</title>
        <authorList>
            <person name="Okagaki L.H."/>
            <person name="Nunes C.C."/>
            <person name="Sailsbery J."/>
            <person name="Clay B."/>
            <person name="Brown D."/>
            <person name="John T."/>
            <person name="Oh Y."/>
            <person name="Young N."/>
            <person name="Fitzgerald M."/>
            <person name="Haas B.J."/>
            <person name="Zeng Q."/>
            <person name="Young S."/>
            <person name="Adiconis X."/>
            <person name="Fan L."/>
            <person name="Levin J.Z."/>
            <person name="Mitchell T.K."/>
            <person name="Okubara P.A."/>
            <person name="Farman M.L."/>
            <person name="Kohn L.M."/>
            <person name="Birren B."/>
            <person name="Ma L.-J."/>
            <person name="Dean R.A."/>
        </authorList>
    </citation>
    <scope>NUCLEOTIDE SEQUENCE</scope>
    <source>
        <strain evidence="9">R3-111a-1</strain>
    </source>
</reference>
<dbReference type="GO" id="GO:0003676">
    <property type="term" value="F:nucleic acid binding"/>
    <property type="evidence" value="ECO:0007669"/>
    <property type="project" value="InterPro"/>
</dbReference>
<comment type="subcellular location">
    <subcellularLocation>
        <location evidence="1">Nucleus</location>
    </subcellularLocation>
</comment>
<keyword evidence="5" id="KW-0539">Nucleus</keyword>
<evidence type="ECO:0000256" key="5">
    <source>
        <dbReference type="ARBA" id="ARBA00023242"/>
    </source>
</evidence>
<feature type="compositionally biased region" description="Basic and acidic residues" evidence="7">
    <location>
        <begin position="248"/>
        <end position="260"/>
    </location>
</feature>
<dbReference type="AlphaFoldDB" id="J3P5Y2"/>
<feature type="coiled-coil region" evidence="6">
    <location>
        <begin position="213"/>
        <end position="247"/>
    </location>
</feature>
<keyword evidence="6" id="KW-0175">Coiled coil</keyword>